<evidence type="ECO:0000313" key="2">
    <source>
        <dbReference type="Proteomes" id="UP000799754"/>
    </source>
</evidence>
<organism evidence="1 2">
    <name type="scientific">Macroventuria anomochaeta</name>
    <dbReference type="NCBI Taxonomy" id="301207"/>
    <lineage>
        <taxon>Eukaryota</taxon>
        <taxon>Fungi</taxon>
        <taxon>Dikarya</taxon>
        <taxon>Ascomycota</taxon>
        <taxon>Pezizomycotina</taxon>
        <taxon>Dothideomycetes</taxon>
        <taxon>Pleosporomycetidae</taxon>
        <taxon>Pleosporales</taxon>
        <taxon>Pleosporineae</taxon>
        <taxon>Didymellaceae</taxon>
        <taxon>Macroventuria</taxon>
    </lineage>
</organism>
<comment type="caution">
    <text evidence="1">The sequence shown here is derived from an EMBL/GenBank/DDBJ whole genome shotgun (WGS) entry which is preliminary data.</text>
</comment>
<proteinExistence type="predicted"/>
<name>A0ACB6RHR7_9PLEO</name>
<protein>
    <submittedName>
        <fullName evidence="1">Uncharacterized protein</fullName>
    </submittedName>
</protein>
<evidence type="ECO:0000313" key="1">
    <source>
        <dbReference type="EMBL" id="KAF2621500.1"/>
    </source>
</evidence>
<sequence>MTSNRTDRQQANDDLLSKPPKTNHRKILDNLLDTVRKQKEIMGHLLRDLEFFRKTFKTSLEYDSGAGDYREETADGTEFDIRSSTDAGDGTIKEETVVDYIGYRIAMDNFQLGFDKTKNRIEEIWKDVDVDRGSLKMQKVFVDSLEKGRKAATQE</sequence>
<gene>
    <name evidence="1" type="ORF">BU25DRAFT_495690</name>
</gene>
<keyword evidence="2" id="KW-1185">Reference proteome</keyword>
<reference evidence="1" key="1">
    <citation type="journal article" date="2020" name="Stud. Mycol.">
        <title>101 Dothideomycetes genomes: a test case for predicting lifestyles and emergence of pathogens.</title>
        <authorList>
            <person name="Haridas S."/>
            <person name="Albert R."/>
            <person name="Binder M."/>
            <person name="Bloem J."/>
            <person name="Labutti K."/>
            <person name="Salamov A."/>
            <person name="Andreopoulos B."/>
            <person name="Baker S."/>
            <person name="Barry K."/>
            <person name="Bills G."/>
            <person name="Bluhm B."/>
            <person name="Cannon C."/>
            <person name="Castanera R."/>
            <person name="Culley D."/>
            <person name="Daum C."/>
            <person name="Ezra D."/>
            <person name="Gonzalez J."/>
            <person name="Henrissat B."/>
            <person name="Kuo A."/>
            <person name="Liang C."/>
            <person name="Lipzen A."/>
            <person name="Lutzoni F."/>
            <person name="Magnuson J."/>
            <person name="Mondo S."/>
            <person name="Nolan M."/>
            <person name="Ohm R."/>
            <person name="Pangilinan J."/>
            <person name="Park H.-J."/>
            <person name="Ramirez L."/>
            <person name="Alfaro M."/>
            <person name="Sun H."/>
            <person name="Tritt A."/>
            <person name="Yoshinaga Y."/>
            <person name="Zwiers L.-H."/>
            <person name="Turgeon B."/>
            <person name="Goodwin S."/>
            <person name="Spatafora J."/>
            <person name="Crous P."/>
            <person name="Grigoriev I."/>
        </authorList>
    </citation>
    <scope>NUCLEOTIDE SEQUENCE</scope>
    <source>
        <strain evidence="1">CBS 525.71</strain>
    </source>
</reference>
<accession>A0ACB6RHR7</accession>
<dbReference type="Proteomes" id="UP000799754">
    <property type="component" value="Unassembled WGS sequence"/>
</dbReference>
<dbReference type="EMBL" id="MU006754">
    <property type="protein sequence ID" value="KAF2621500.1"/>
    <property type="molecule type" value="Genomic_DNA"/>
</dbReference>